<feature type="non-terminal residue" evidence="2">
    <location>
        <position position="1"/>
    </location>
</feature>
<dbReference type="PANTHER" id="PTHR13800">
    <property type="entry name" value="TRANSIENT RECEPTOR POTENTIAL CATION CHANNEL, SUBFAMILY M, MEMBER 6"/>
    <property type="match status" value="1"/>
</dbReference>
<evidence type="ECO:0000259" key="1">
    <source>
        <dbReference type="Pfam" id="PF18139"/>
    </source>
</evidence>
<feature type="domain" description="TRPM SLOG" evidence="1">
    <location>
        <begin position="31"/>
        <end position="293"/>
    </location>
</feature>
<gene>
    <name evidence="2" type="ORF">MGAL_10B045101</name>
</gene>
<dbReference type="PANTHER" id="PTHR13800:SF12">
    <property type="entry name" value="TRANSIENT RECEPTOR POTENTIAL CATION CHANNEL SUBFAMILY M MEMBER-LIKE 2"/>
    <property type="match status" value="1"/>
</dbReference>
<evidence type="ECO:0000313" key="3">
    <source>
        <dbReference type="Proteomes" id="UP000596742"/>
    </source>
</evidence>
<name>A0A8B6DXK9_MYTGA</name>
<dbReference type="InterPro" id="IPR050927">
    <property type="entry name" value="TRPM"/>
</dbReference>
<sequence length="747" mass="87270">EEPERYLYLPRKSKLRKVLYTEIPDTVNQMKLGEILEEQWDVSPPEAIIAITGISHQFNIKDKRSLKKELVKAVVSTGSWIVTCGTESGVVQFIEDTVIDHVTSTKIYIPIVGILSKRVLDEVKPLKRVLKVDTDVDGERIRIRTNSTKETLDPNHTQFIVIGDQGIKHPGGSASSECRKAFESFLSNIKVADFKTDKCNDNHTIHKHGTRRQRAHNETDEILPVVLVLLEGGIEAMETAWRVLANDNPVVVIDGSGGAADFLSTCSCCYQRATSGNMRIEYDEKNLLDCVENIQELVTECFGDDSQEKNAKELATLCLKKQKWIRVYSLKEKTITVDELIQDAIFDTYTEYYKTEVSNPRKSTNENDMKINIVQKQLKLVQKWKRCDIAMKDIFKTKNRNQLKDLQTLNEERMYRLQLEIEKITINVQEKYGCMHIDLSESYDQLRREILSIKEENKENNYIVLTTAFNKLVDHVKHMRIDDVKRFAIELQKIQEKFDDTRVNELQRMNTLQDDIDKKLREFIQQYVWINNNLTKSYKIFKKSVLQFEKVDKEPYYTALKHSFNELVKNIPVDNCEKLKRKFKEIKTEFGDMQTFNEQKMDELEMKIDKLMKKDNYISTDVYEHFKEAARRFKKINKAKNFIDKNKARYFTDVSTSLTKLMEGMEGEFERNEKQLKEILTEFVDEYEKDGVSQLFQSMLIANRTDFVILIMDKIEHMSAFVLCYLPNVFRLCVDSDDELSIQLIDQ</sequence>
<dbReference type="Pfam" id="PF18139">
    <property type="entry name" value="LSDAT_euk"/>
    <property type="match status" value="1"/>
</dbReference>
<reference evidence="2" key="1">
    <citation type="submission" date="2018-11" db="EMBL/GenBank/DDBJ databases">
        <authorList>
            <person name="Alioto T."/>
            <person name="Alioto T."/>
        </authorList>
    </citation>
    <scope>NUCLEOTIDE SEQUENCE</scope>
</reference>
<dbReference type="InterPro" id="IPR041491">
    <property type="entry name" value="TRPM_SLOG"/>
</dbReference>
<dbReference type="GO" id="GO:0005886">
    <property type="term" value="C:plasma membrane"/>
    <property type="evidence" value="ECO:0007669"/>
    <property type="project" value="TreeGrafter"/>
</dbReference>
<keyword evidence="3" id="KW-1185">Reference proteome</keyword>
<protein>
    <recommendedName>
        <fullName evidence="1">TRPM SLOG domain-containing protein</fullName>
    </recommendedName>
</protein>
<dbReference type="OrthoDB" id="6186151at2759"/>
<evidence type="ECO:0000313" key="2">
    <source>
        <dbReference type="EMBL" id="VDI26802.1"/>
    </source>
</evidence>
<dbReference type="GO" id="GO:0099604">
    <property type="term" value="F:ligand-gated calcium channel activity"/>
    <property type="evidence" value="ECO:0007669"/>
    <property type="project" value="TreeGrafter"/>
</dbReference>
<dbReference type="AlphaFoldDB" id="A0A8B6DXK9"/>
<dbReference type="EMBL" id="UYJE01004296">
    <property type="protein sequence ID" value="VDI26802.1"/>
    <property type="molecule type" value="Genomic_DNA"/>
</dbReference>
<comment type="caution">
    <text evidence="2">The sequence shown here is derived from an EMBL/GenBank/DDBJ whole genome shotgun (WGS) entry which is preliminary data.</text>
</comment>
<proteinExistence type="predicted"/>
<organism evidence="2 3">
    <name type="scientific">Mytilus galloprovincialis</name>
    <name type="common">Mediterranean mussel</name>
    <dbReference type="NCBI Taxonomy" id="29158"/>
    <lineage>
        <taxon>Eukaryota</taxon>
        <taxon>Metazoa</taxon>
        <taxon>Spiralia</taxon>
        <taxon>Lophotrochozoa</taxon>
        <taxon>Mollusca</taxon>
        <taxon>Bivalvia</taxon>
        <taxon>Autobranchia</taxon>
        <taxon>Pteriomorphia</taxon>
        <taxon>Mytilida</taxon>
        <taxon>Mytiloidea</taxon>
        <taxon>Mytilidae</taxon>
        <taxon>Mytilinae</taxon>
        <taxon>Mytilus</taxon>
    </lineage>
</organism>
<dbReference type="Proteomes" id="UP000596742">
    <property type="component" value="Unassembled WGS sequence"/>
</dbReference>
<feature type="non-terminal residue" evidence="2">
    <location>
        <position position="747"/>
    </location>
</feature>
<accession>A0A8B6DXK9</accession>